<dbReference type="SUPFAM" id="SSF51161">
    <property type="entry name" value="Trimeric LpxA-like enzymes"/>
    <property type="match status" value="1"/>
</dbReference>
<dbReference type="EC" id="2.3.1.-" evidence="5"/>
<feature type="domain" description="Maltose/galactoside acetyltransferase" evidence="6">
    <location>
        <begin position="4"/>
        <end position="58"/>
    </location>
</feature>
<dbReference type="SMART" id="SM01266">
    <property type="entry name" value="Mac"/>
    <property type="match status" value="1"/>
</dbReference>
<dbReference type="PANTHER" id="PTHR43017:SF1">
    <property type="entry name" value="ACETYLTRANSFERASE YJL218W-RELATED"/>
    <property type="match status" value="1"/>
</dbReference>
<dbReference type="PANTHER" id="PTHR43017">
    <property type="entry name" value="GALACTOSIDE O-ACETYLTRANSFERASE"/>
    <property type="match status" value="1"/>
</dbReference>
<dbReference type="CDD" id="cd03357">
    <property type="entry name" value="LbH_MAT_GAT"/>
    <property type="match status" value="1"/>
</dbReference>
<accession>A0A9D2ML76</accession>
<dbReference type="InterPro" id="IPR011004">
    <property type="entry name" value="Trimer_LpxA-like_sf"/>
</dbReference>
<dbReference type="InterPro" id="IPR001451">
    <property type="entry name" value="Hexapep"/>
</dbReference>
<evidence type="ECO:0000256" key="4">
    <source>
        <dbReference type="ARBA" id="ARBA00023315"/>
    </source>
</evidence>
<organism evidence="7 8">
    <name type="scientific">Candidatus Flavonifractor intestinigallinarum</name>
    <dbReference type="NCBI Taxonomy" id="2838586"/>
    <lineage>
        <taxon>Bacteria</taxon>
        <taxon>Bacillati</taxon>
        <taxon>Bacillota</taxon>
        <taxon>Clostridia</taxon>
        <taxon>Eubacteriales</taxon>
        <taxon>Oscillospiraceae</taxon>
        <taxon>Flavonifractor</taxon>
    </lineage>
</organism>
<dbReference type="InterPro" id="IPR039369">
    <property type="entry name" value="LacA-like"/>
</dbReference>
<dbReference type="Proteomes" id="UP000823921">
    <property type="component" value="Unassembled WGS sequence"/>
</dbReference>
<evidence type="ECO:0000256" key="3">
    <source>
        <dbReference type="ARBA" id="ARBA00022737"/>
    </source>
</evidence>
<dbReference type="Gene3D" id="2.160.10.10">
    <property type="entry name" value="Hexapeptide repeat proteins"/>
    <property type="match status" value="1"/>
</dbReference>
<sequence>MTELEKMLAGELYNAEVPELQAMRTRAAQLCHQLEGLAPGAEEERLALLKELLGKTGEHLTINHGFKCDYGSNITVGEHFYANYNLVVLDCAPVVFGENVFIAPNCGFYTAGHPVDWPTRNSGLEFAKPITVGDNVWIGGNVTVLPGVTIGSGAVIGAGSVVTHDIPPNVVAVGNPCKVIRTIENPAETPAP</sequence>
<proteinExistence type="inferred from homology"/>
<evidence type="ECO:0000313" key="7">
    <source>
        <dbReference type="EMBL" id="HJB80212.1"/>
    </source>
</evidence>
<dbReference type="InterPro" id="IPR018357">
    <property type="entry name" value="Hexapep_transf_CS"/>
</dbReference>
<keyword evidence="3" id="KW-0677">Repeat</keyword>
<keyword evidence="4 5" id="KW-0012">Acyltransferase</keyword>
<dbReference type="GO" id="GO:0008870">
    <property type="term" value="F:galactoside O-acetyltransferase activity"/>
    <property type="evidence" value="ECO:0007669"/>
    <property type="project" value="TreeGrafter"/>
</dbReference>
<dbReference type="Pfam" id="PF00132">
    <property type="entry name" value="Hexapep"/>
    <property type="match status" value="1"/>
</dbReference>
<dbReference type="FunFam" id="2.160.10.10:FF:000008">
    <property type="entry name" value="Maltose O-acetyltransferase"/>
    <property type="match status" value="1"/>
</dbReference>
<name>A0A9D2ML76_9FIRM</name>
<evidence type="ECO:0000259" key="6">
    <source>
        <dbReference type="SMART" id="SM01266"/>
    </source>
</evidence>
<reference evidence="7" key="2">
    <citation type="submission" date="2021-04" db="EMBL/GenBank/DDBJ databases">
        <authorList>
            <person name="Gilroy R."/>
        </authorList>
    </citation>
    <scope>NUCLEOTIDE SEQUENCE</scope>
    <source>
        <strain evidence="7">CHK192-8294</strain>
    </source>
</reference>
<keyword evidence="2 5" id="KW-0808">Transferase</keyword>
<dbReference type="AlphaFoldDB" id="A0A9D2ML76"/>
<reference evidence="7" key="1">
    <citation type="journal article" date="2021" name="PeerJ">
        <title>Extensive microbial diversity within the chicken gut microbiome revealed by metagenomics and culture.</title>
        <authorList>
            <person name="Gilroy R."/>
            <person name="Ravi A."/>
            <person name="Getino M."/>
            <person name="Pursley I."/>
            <person name="Horton D.L."/>
            <person name="Alikhan N.F."/>
            <person name="Baker D."/>
            <person name="Gharbi K."/>
            <person name="Hall N."/>
            <person name="Watson M."/>
            <person name="Adriaenssens E.M."/>
            <person name="Foster-Nyarko E."/>
            <person name="Jarju S."/>
            <person name="Secka A."/>
            <person name="Antonio M."/>
            <person name="Oren A."/>
            <person name="Chaudhuri R.R."/>
            <person name="La Ragione R."/>
            <person name="Hildebrand F."/>
            <person name="Pallen M.J."/>
        </authorList>
    </citation>
    <scope>NUCLEOTIDE SEQUENCE</scope>
    <source>
        <strain evidence="7">CHK192-8294</strain>
    </source>
</reference>
<comment type="caution">
    <text evidence="7">The sequence shown here is derived from an EMBL/GenBank/DDBJ whole genome shotgun (WGS) entry which is preliminary data.</text>
</comment>
<dbReference type="PROSITE" id="PS00101">
    <property type="entry name" value="HEXAPEP_TRANSFERASES"/>
    <property type="match status" value="1"/>
</dbReference>
<comment type="similarity">
    <text evidence="1 5">Belongs to the transferase hexapeptide repeat family.</text>
</comment>
<dbReference type="InterPro" id="IPR024688">
    <property type="entry name" value="Mac_dom"/>
</dbReference>
<dbReference type="EMBL" id="DWXO01000047">
    <property type="protein sequence ID" value="HJB80212.1"/>
    <property type="molecule type" value="Genomic_DNA"/>
</dbReference>
<evidence type="ECO:0000256" key="5">
    <source>
        <dbReference type="RuleBase" id="RU367021"/>
    </source>
</evidence>
<dbReference type="Pfam" id="PF12464">
    <property type="entry name" value="Mac"/>
    <property type="match status" value="1"/>
</dbReference>
<evidence type="ECO:0000256" key="1">
    <source>
        <dbReference type="ARBA" id="ARBA00007274"/>
    </source>
</evidence>
<evidence type="ECO:0000256" key="2">
    <source>
        <dbReference type="ARBA" id="ARBA00022679"/>
    </source>
</evidence>
<protein>
    <recommendedName>
        <fullName evidence="5">Acetyltransferase</fullName>
        <ecNumber evidence="5">2.3.1.-</ecNumber>
    </recommendedName>
</protein>
<gene>
    <name evidence="7" type="ORF">H9712_04455</name>
</gene>
<evidence type="ECO:0000313" key="8">
    <source>
        <dbReference type="Proteomes" id="UP000823921"/>
    </source>
</evidence>